<feature type="transmembrane region" description="Helical" evidence="1">
    <location>
        <begin position="35"/>
        <end position="53"/>
    </location>
</feature>
<dbReference type="AlphaFoldDB" id="A0A8J4DYK1"/>
<gene>
    <name evidence="2" type="ORF">Vau01_006430</name>
</gene>
<evidence type="ECO:0000256" key="1">
    <source>
        <dbReference type="SAM" id="Phobius"/>
    </source>
</evidence>
<accession>A0A8J4DYK1</accession>
<reference evidence="2" key="1">
    <citation type="submission" date="2021-01" db="EMBL/GenBank/DDBJ databases">
        <title>Whole genome shotgun sequence of Virgisporangium aurantiacum NBRC 16421.</title>
        <authorList>
            <person name="Komaki H."/>
            <person name="Tamura T."/>
        </authorList>
    </citation>
    <scope>NUCLEOTIDE SEQUENCE</scope>
    <source>
        <strain evidence="2">NBRC 16421</strain>
    </source>
</reference>
<protein>
    <submittedName>
        <fullName evidence="2">Uncharacterized protein</fullName>
    </submittedName>
</protein>
<proteinExistence type="predicted"/>
<organism evidence="2 3">
    <name type="scientific">Virgisporangium aurantiacum</name>
    <dbReference type="NCBI Taxonomy" id="175570"/>
    <lineage>
        <taxon>Bacteria</taxon>
        <taxon>Bacillati</taxon>
        <taxon>Actinomycetota</taxon>
        <taxon>Actinomycetes</taxon>
        <taxon>Micromonosporales</taxon>
        <taxon>Micromonosporaceae</taxon>
        <taxon>Virgisporangium</taxon>
    </lineage>
</organism>
<evidence type="ECO:0000313" key="2">
    <source>
        <dbReference type="EMBL" id="GIJ53127.1"/>
    </source>
</evidence>
<dbReference type="RefSeq" id="WP_203986943.1">
    <property type="nucleotide sequence ID" value="NZ_BOPG01000004.1"/>
</dbReference>
<dbReference type="Proteomes" id="UP000612585">
    <property type="component" value="Unassembled WGS sequence"/>
</dbReference>
<name>A0A8J4DYK1_9ACTN</name>
<keyword evidence="3" id="KW-1185">Reference proteome</keyword>
<keyword evidence="1" id="KW-1133">Transmembrane helix</keyword>
<evidence type="ECO:0000313" key="3">
    <source>
        <dbReference type="Proteomes" id="UP000612585"/>
    </source>
</evidence>
<feature type="transmembrane region" description="Helical" evidence="1">
    <location>
        <begin position="7"/>
        <end position="23"/>
    </location>
</feature>
<comment type="caution">
    <text evidence="2">The sequence shown here is derived from an EMBL/GenBank/DDBJ whole genome shotgun (WGS) entry which is preliminary data.</text>
</comment>
<keyword evidence="1" id="KW-0812">Transmembrane</keyword>
<dbReference type="EMBL" id="BOPG01000004">
    <property type="protein sequence ID" value="GIJ53127.1"/>
    <property type="molecule type" value="Genomic_DNA"/>
</dbReference>
<sequence length="58" mass="6732">MDWALRWRYWLAGALVLFAIWGVEVLRKGDLIRPWPMVPLAIWAVVLVVAGRMRRSVA</sequence>
<keyword evidence="1" id="KW-0472">Membrane</keyword>